<dbReference type="GO" id="GO:0006351">
    <property type="term" value="P:DNA-templated transcription"/>
    <property type="evidence" value="ECO:0007669"/>
    <property type="project" value="InterPro"/>
</dbReference>
<proteinExistence type="predicted"/>
<reference evidence="7" key="1">
    <citation type="journal article" date="2020" name="Viruses">
        <title>Soybean Thrips (Thysanoptera: Thripidae) Harbor Highly Diverse Populations of Arthropod, Fungal and Plant Viruses.</title>
        <authorList>
            <person name="Thekke-Veetil T."/>
            <person name="Lagos-Kutz D."/>
            <person name="McCoppin N.K."/>
            <person name="Hartman G.L."/>
            <person name="Ju H.K."/>
            <person name="Lim H.S."/>
            <person name="Domier L.L."/>
        </authorList>
    </citation>
    <scope>NUCLEOTIDE SEQUENCE</scope>
    <source>
        <strain evidence="7">STN1PV2</strain>
    </source>
</reference>
<keyword evidence="5" id="KW-0693">Viral RNA replication</keyword>
<dbReference type="SUPFAM" id="SSF56672">
    <property type="entry name" value="DNA/RNA polymerases"/>
    <property type="match status" value="1"/>
</dbReference>
<dbReference type="EMBL" id="MT648423">
    <property type="protein sequence ID" value="QQO81399.1"/>
    <property type="molecule type" value="Genomic_RNA"/>
</dbReference>
<dbReference type="InterPro" id="IPR001205">
    <property type="entry name" value="RNA-dir_pol_C"/>
</dbReference>
<evidence type="ECO:0000256" key="4">
    <source>
        <dbReference type="ARBA" id="ARBA00022741"/>
    </source>
</evidence>
<evidence type="ECO:0000256" key="1">
    <source>
        <dbReference type="ARBA" id="ARBA00022484"/>
    </source>
</evidence>
<dbReference type="GO" id="GO:0039694">
    <property type="term" value="P:viral RNA genome replication"/>
    <property type="evidence" value="ECO:0007669"/>
    <property type="project" value="InterPro"/>
</dbReference>
<organism evidence="7">
    <name type="scientific">Soybean thrips partiti-like virus 2</name>
    <dbReference type="NCBI Taxonomy" id="2801005"/>
    <lineage>
        <taxon>Viruses</taxon>
        <taxon>Riboviria</taxon>
        <taxon>Orthornavirae</taxon>
        <taxon>Pisuviricota</taxon>
        <taxon>Duplopiviricetes</taxon>
        <taxon>Durnavirales</taxon>
        <taxon>Partitiviridae</taxon>
    </lineage>
</organism>
<feature type="domain" description="RdRp catalytic" evidence="6">
    <location>
        <begin position="217"/>
        <end position="345"/>
    </location>
</feature>
<name>A0A7T8IMM1_9VIRU</name>
<protein>
    <submittedName>
        <fullName evidence="7">RNA-dependent RNA polymerase</fullName>
    </submittedName>
</protein>
<dbReference type="GO" id="GO:0000166">
    <property type="term" value="F:nucleotide binding"/>
    <property type="evidence" value="ECO:0007669"/>
    <property type="project" value="UniProtKB-KW"/>
</dbReference>
<evidence type="ECO:0000256" key="3">
    <source>
        <dbReference type="ARBA" id="ARBA00022695"/>
    </source>
</evidence>
<keyword evidence="3" id="KW-0548">Nucleotidyltransferase</keyword>
<accession>A0A7T8IMM1</accession>
<dbReference type="PROSITE" id="PS50507">
    <property type="entry name" value="RDRP_SSRNA_POS"/>
    <property type="match status" value="1"/>
</dbReference>
<evidence type="ECO:0000259" key="6">
    <source>
        <dbReference type="PROSITE" id="PS50507"/>
    </source>
</evidence>
<sequence>MVRFIGRDKGFSQWHFDSTESFYCPLEAQQKTKGLVRSRVTLSSIRSDVLSFGSLTSARQPDDPLFRQVVREAATVWSLTEQVQPIHLNDLPRYKLDTDTSSPGLPWRNIGYRTKRQVLDDSEAFKSIRSFWHVIKYGKRKQHPPDCAAFLRAHLVQEGECKVRAVWGYPATIGFQEACFALPLIEGFTNGKFPIAYGYETARGGHLRLLSEYGPKGHFLSSDYRSFDKTIPSWLIRIAFNILALSIDFTKYRDYGIPDADALFKAWKYLVHYFIYTPIRLANGERYRKSGGVASGSYFTQLVDSIVNWIVTVYALRKSGNVVEIIKVLGDDSLVRLQKPLDMEKFEKYSSELGMIINTAKSQTATSLEFIKFLGYYISNGIPKKPVEEFWAALRFPEYPDASFDHYATRAMGLLISTFGQHDEFYDIVSSQLSLGFTVRMSPSLRRYCAALGIESLPEKPPPIIELGFPAFRDRKVRSRSTG</sequence>
<dbReference type="InterPro" id="IPR043502">
    <property type="entry name" value="DNA/RNA_pol_sf"/>
</dbReference>
<keyword evidence="2" id="KW-0808">Transferase</keyword>
<dbReference type="InterPro" id="IPR007094">
    <property type="entry name" value="RNA-dir_pol_PSvirus"/>
</dbReference>
<keyword evidence="1 7" id="KW-0696">RNA-directed RNA polymerase</keyword>
<dbReference type="GO" id="GO:0003723">
    <property type="term" value="F:RNA binding"/>
    <property type="evidence" value="ECO:0007669"/>
    <property type="project" value="InterPro"/>
</dbReference>
<evidence type="ECO:0000256" key="2">
    <source>
        <dbReference type="ARBA" id="ARBA00022679"/>
    </source>
</evidence>
<dbReference type="Pfam" id="PF00680">
    <property type="entry name" value="RdRP_1"/>
    <property type="match status" value="1"/>
</dbReference>
<dbReference type="Gene3D" id="3.30.70.270">
    <property type="match status" value="1"/>
</dbReference>
<keyword evidence="4" id="KW-0547">Nucleotide-binding</keyword>
<evidence type="ECO:0000256" key="5">
    <source>
        <dbReference type="ARBA" id="ARBA00022953"/>
    </source>
</evidence>
<evidence type="ECO:0000313" key="7">
    <source>
        <dbReference type="EMBL" id="QQO81399.1"/>
    </source>
</evidence>
<dbReference type="GO" id="GO:0003968">
    <property type="term" value="F:RNA-directed RNA polymerase activity"/>
    <property type="evidence" value="ECO:0007669"/>
    <property type="project" value="UniProtKB-KW"/>
</dbReference>
<dbReference type="InterPro" id="IPR043128">
    <property type="entry name" value="Rev_trsase/Diguanyl_cyclase"/>
</dbReference>